<evidence type="ECO:0000313" key="8">
    <source>
        <dbReference type="EMBL" id="CAF3799712.1"/>
    </source>
</evidence>
<dbReference type="EMBL" id="CAJNOQ010003768">
    <property type="protein sequence ID" value="CAF1028655.1"/>
    <property type="molecule type" value="Genomic_DNA"/>
</dbReference>
<dbReference type="SUPFAM" id="SSF81321">
    <property type="entry name" value="Family A G protein-coupled receptor-like"/>
    <property type="match status" value="1"/>
</dbReference>
<evidence type="ECO:0000313" key="7">
    <source>
        <dbReference type="EMBL" id="CAF1028655.1"/>
    </source>
</evidence>
<dbReference type="AlphaFoldDB" id="A0A814IV17"/>
<dbReference type="Proteomes" id="UP000681722">
    <property type="component" value="Unassembled WGS sequence"/>
</dbReference>
<reference evidence="7" key="1">
    <citation type="submission" date="2021-02" db="EMBL/GenBank/DDBJ databases">
        <authorList>
            <person name="Nowell W R."/>
        </authorList>
    </citation>
    <scope>NUCLEOTIDE SEQUENCE</scope>
</reference>
<dbReference type="OrthoDB" id="10028115at2759"/>
<dbReference type="InterPro" id="IPR017452">
    <property type="entry name" value="GPCR_Rhodpsn_7TM"/>
</dbReference>
<feature type="domain" description="G-protein coupled receptors family 1 profile" evidence="6">
    <location>
        <begin position="37"/>
        <end position="287"/>
    </location>
</feature>
<accession>A0A814IV17</accession>
<feature type="transmembrane region" description="Helical" evidence="5">
    <location>
        <begin position="241"/>
        <end position="267"/>
    </location>
</feature>
<evidence type="ECO:0000259" key="6">
    <source>
        <dbReference type="PROSITE" id="PS50262"/>
    </source>
</evidence>
<organism evidence="7 9">
    <name type="scientific">Didymodactylos carnosus</name>
    <dbReference type="NCBI Taxonomy" id="1234261"/>
    <lineage>
        <taxon>Eukaryota</taxon>
        <taxon>Metazoa</taxon>
        <taxon>Spiralia</taxon>
        <taxon>Gnathifera</taxon>
        <taxon>Rotifera</taxon>
        <taxon>Eurotatoria</taxon>
        <taxon>Bdelloidea</taxon>
        <taxon>Philodinida</taxon>
        <taxon>Philodinidae</taxon>
        <taxon>Didymodactylos</taxon>
    </lineage>
</organism>
<dbReference type="EMBL" id="CAJOBC010003769">
    <property type="protein sequence ID" value="CAF3799712.1"/>
    <property type="molecule type" value="Genomic_DNA"/>
</dbReference>
<evidence type="ECO:0000256" key="1">
    <source>
        <dbReference type="ARBA" id="ARBA00004370"/>
    </source>
</evidence>
<comment type="subcellular location">
    <subcellularLocation>
        <location evidence="1">Membrane</location>
    </subcellularLocation>
</comment>
<dbReference type="PROSITE" id="PS50262">
    <property type="entry name" value="G_PROTEIN_RECEP_F1_2"/>
    <property type="match status" value="1"/>
</dbReference>
<feature type="transmembrane region" description="Helical" evidence="5">
    <location>
        <begin position="58"/>
        <end position="80"/>
    </location>
</feature>
<name>A0A814IV17_9BILA</name>
<evidence type="ECO:0000313" key="9">
    <source>
        <dbReference type="Proteomes" id="UP000663829"/>
    </source>
</evidence>
<keyword evidence="2 5" id="KW-0812">Transmembrane</keyword>
<proteinExistence type="predicted"/>
<sequence length="287" mass="33685">MSNETLFIDSVSSESVLIFFQIGRIFTFLCTIFGLFGNISLIFVLYHTASSRRVTYELLIICITVFNSIRLLSAIYYYVIHANFIPLNYKTHAIYIIISRYSHFVANWLKVLVAIERFVTIKYWVVSRHQYRKLNQQKKRRIIILIFIILVCGLLNHHPNFIHGRFISVNIDPRRLLIVPKVNLNFYYGENIFNGALFTIISYTFIDDAIPISILFISNGCLLYSLHHLPSITRQKINESIWILTFLTFFSIFLIPRSILVLFHLYVDRKYVDDTKLAIAFHLLQGK</sequence>
<evidence type="ECO:0000256" key="5">
    <source>
        <dbReference type="SAM" id="Phobius"/>
    </source>
</evidence>
<keyword evidence="9" id="KW-1185">Reference proteome</keyword>
<comment type="caution">
    <text evidence="7">The sequence shown here is derived from an EMBL/GenBank/DDBJ whole genome shotgun (WGS) entry which is preliminary data.</text>
</comment>
<feature type="transmembrane region" description="Helical" evidence="5">
    <location>
        <begin position="25"/>
        <end position="46"/>
    </location>
</feature>
<dbReference type="GO" id="GO:0016020">
    <property type="term" value="C:membrane"/>
    <property type="evidence" value="ECO:0007669"/>
    <property type="project" value="UniProtKB-SubCell"/>
</dbReference>
<evidence type="ECO:0000256" key="2">
    <source>
        <dbReference type="ARBA" id="ARBA00022692"/>
    </source>
</evidence>
<dbReference type="Gene3D" id="1.20.1070.10">
    <property type="entry name" value="Rhodopsin 7-helix transmembrane proteins"/>
    <property type="match status" value="1"/>
</dbReference>
<evidence type="ECO:0000256" key="3">
    <source>
        <dbReference type="ARBA" id="ARBA00022989"/>
    </source>
</evidence>
<feature type="transmembrane region" description="Helical" evidence="5">
    <location>
        <begin position="142"/>
        <end position="159"/>
    </location>
</feature>
<feature type="transmembrane region" description="Helical" evidence="5">
    <location>
        <begin position="209"/>
        <end position="229"/>
    </location>
</feature>
<gene>
    <name evidence="7" type="ORF">GPM918_LOCUS15162</name>
    <name evidence="8" type="ORF">SRO942_LOCUS15166</name>
</gene>
<keyword evidence="4 5" id="KW-0472">Membrane</keyword>
<dbReference type="Proteomes" id="UP000663829">
    <property type="component" value="Unassembled WGS sequence"/>
</dbReference>
<protein>
    <recommendedName>
        <fullName evidence="6">G-protein coupled receptors family 1 profile domain-containing protein</fullName>
    </recommendedName>
</protein>
<evidence type="ECO:0000256" key="4">
    <source>
        <dbReference type="ARBA" id="ARBA00023136"/>
    </source>
</evidence>
<keyword evidence="3 5" id="KW-1133">Transmembrane helix</keyword>